<evidence type="ECO:0000313" key="2">
    <source>
        <dbReference type="EMBL" id="MBO0476347.1"/>
    </source>
</evidence>
<organism evidence="2 3">
    <name type="scientific">Candidatus Vagococcus giribetii</name>
    <dbReference type="NCBI Taxonomy" id="2230876"/>
    <lineage>
        <taxon>Bacteria</taxon>
        <taxon>Bacillati</taxon>
        <taxon>Bacillota</taxon>
        <taxon>Bacilli</taxon>
        <taxon>Lactobacillales</taxon>
        <taxon>Enterococcaceae</taxon>
        <taxon>Vagococcus</taxon>
    </lineage>
</organism>
<evidence type="ECO:0000313" key="3">
    <source>
        <dbReference type="Proteomes" id="UP000664857"/>
    </source>
</evidence>
<comment type="caution">
    <text evidence="2">The sequence shown here is derived from an EMBL/GenBank/DDBJ whole genome shotgun (WGS) entry which is preliminary data.</text>
</comment>
<name>A0ABS3HRH8_9ENTE</name>
<accession>A0ABS3HRH8</accession>
<dbReference type="EMBL" id="JAFLVX010000014">
    <property type="protein sequence ID" value="MBO0476347.1"/>
    <property type="molecule type" value="Genomic_DNA"/>
</dbReference>
<evidence type="ECO:0000256" key="1">
    <source>
        <dbReference type="SAM" id="Phobius"/>
    </source>
</evidence>
<reference evidence="2 3" key="1">
    <citation type="submission" date="2021-03" db="EMBL/GenBank/DDBJ databases">
        <title>Enterococcal diversity collection.</title>
        <authorList>
            <person name="Gilmore M.S."/>
            <person name="Schwartzman J."/>
            <person name="Van Tyne D."/>
            <person name="Martin M."/>
            <person name="Earl A.M."/>
            <person name="Manson A.L."/>
            <person name="Straub T."/>
            <person name="Salamzade R."/>
            <person name="Saavedra J."/>
            <person name="Lebreton F."/>
            <person name="Prichula J."/>
            <person name="Schaufler K."/>
            <person name="Gaca A."/>
            <person name="Sgardioli B."/>
            <person name="Wagenaar J."/>
            <person name="Strong T."/>
        </authorList>
    </citation>
    <scope>NUCLEOTIDE SEQUENCE [LARGE SCALE GENOMIC DNA]</scope>
    <source>
        <strain evidence="2 3">DIV0080</strain>
    </source>
</reference>
<feature type="transmembrane region" description="Helical" evidence="1">
    <location>
        <begin position="152"/>
        <end position="172"/>
    </location>
</feature>
<proteinExistence type="predicted"/>
<feature type="transmembrane region" description="Helical" evidence="1">
    <location>
        <begin position="60"/>
        <end position="78"/>
    </location>
</feature>
<gene>
    <name evidence="2" type="ORF">DOK76_04650</name>
</gene>
<protein>
    <submittedName>
        <fullName evidence="2">Uncharacterized protein</fullName>
    </submittedName>
</protein>
<keyword evidence="3" id="KW-1185">Reference proteome</keyword>
<dbReference type="Proteomes" id="UP000664857">
    <property type="component" value="Unassembled WGS sequence"/>
</dbReference>
<sequence>MRKCGEGDINQENETYHLIKHKASMYLVLVGLFFIFDFLLSQNKHASFFEEIEFSKHRLIYILIFLFLAATNLIYHYFRLKNRKEKIPSQDSEEYYLLLVKEYNRYERYVQLAEKKLDMLKEISPIIVTFVFLQGLIEKIISVSIQMEFSEIFGFVIVLFYVFMYMEAWHTYKLDSHYLYKYKDMMFEYEEKKKDDT</sequence>
<feature type="transmembrane region" description="Helical" evidence="1">
    <location>
        <begin position="23"/>
        <end position="40"/>
    </location>
</feature>
<keyword evidence="1" id="KW-1133">Transmembrane helix</keyword>
<keyword evidence="1" id="KW-0472">Membrane</keyword>
<keyword evidence="1" id="KW-0812">Transmembrane</keyword>
<dbReference type="RefSeq" id="WP_206965312.1">
    <property type="nucleotide sequence ID" value="NZ_JAFLVX010000014.1"/>
</dbReference>